<gene>
    <name evidence="2" type="ORF">TorRG33x02_354870</name>
</gene>
<reference evidence="3" key="1">
    <citation type="submission" date="2016-06" db="EMBL/GenBank/DDBJ databases">
        <title>Parallel loss of symbiosis genes in relatives of nitrogen-fixing non-legume Parasponia.</title>
        <authorList>
            <person name="Van Velzen R."/>
            <person name="Holmer R."/>
            <person name="Bu F."/>
            <person name="Rutten L."/>
            <person name="Van Zeijl A."/>
            <person name="Liu W."/>
            <person name="Santuari L."/>
            <person name="Cao Q."/>
            <person name="Sharma T."/>
            <person name="Shen D."/>
            <person name="Roswanjaya Y."/>
            <person name="Wardhani T."/>
            <person name="Kalhor M.S."/>
            <person name="Jansen J."/>
            <person name="Van den Hoogen J."/>
            <person name="Gungor B."/>
            <person name="Hartog M."/>
            <person name="Hontelez J."/>
            <person name="Verver J."/>
            <person name="Yang W.-C."/>
            <person name="Schijlen E."/>
            <person name="Repin R."/>
            <person name="Schilthuizen M."/>
            <person name="Schranz E."/>
            <person name="Heidstra R."/>
            <person name="Miyata K."/>
            <person name="Fedorova E."/>
            <person name="Kohlen W."/>
            <person name="Bisseling T."/>
            <person name="Smit S."/>
            <person name="Geurts R."/>
        </authorList>
    </citation>
    <scope>NUCLEOTIDE SEQUENCE [LARGE SCALE GENOMIC DNA]</scope>
    <source>
        <strain evidence="3">cv. RG33-2</strain>
    </source>
</reference>
<evidence type="ECO:0000313" key="3">
    <source>
        <dbReference type="Proteomes" id="UP000237000"/>
    </source>
</evidence>
<protein>
    <submittedName>
        <fullName evidence="2">Uncharacterized protein</fullName>
    </submittedName>
</protein>
<feature type="region of interest" description="Disordered" evidence="1">
    <location>
        <begin position="1"/>
        <end position="20"/>
    </location>
</feature>
<feature type="region of interest" description="Disordered" evidence="1">
    <location>
        <begin position="30"/>
        <end position="51"/>
    </location>
</feature>
<dbReference type="Proteomes" id="UP000237000">
    <property type="component" value="Unassembled WGS sequence"/>
</dbReference>
<dbReference type="EMBL" id="JXTC01001009">
    <property type="protein sequence ID" value="PON33495.1"/>
    <property type="molecule type" value="Genomic_DNA"/>
</dbReference>
<dbReference type="AlphaFoldDB" id="A0A2P5AAC6"/>
<accession>A0A2P5AAC6</accession>
<evidence type="ECO:0000313" key="2">
    <source>
        <dbReference type="EMBL" id="PON33495.1"/>
    </source>
</evidence>
<organism evidence="2 3">
    <name type="scientific">Trema orientale</name>
    <name type="common">Charcoal tree</name>
    <name type="synonym">Celtis orientalis</name>
    <dbReference type="NCBI Taxonomy" id="63057"/>
    <lineage>
        <taxon>Eukaryota</taxon>
        <taxon>Viridiplantae</taxon>
        <taxon>Streptophyta</taxon>
        <taxon>Embryophyta</taxon>
        <taxon>Tracheophyta</taxon>
        <taxon>Spermatophyta</taxon>
        <taxon>Magnoliopsida</taxon>
        <taxon>eudicotyledons</taxon>
        <taxon>Gunneridae</taxon>
        <taxon>Pentapetalae</taxon>
        <taxon>rosids</taxon>
        <taxon>fabids</taxon>
        <taxon>Rosales</taxon>
        <taxon>Cannabaceae</taxon>
        <taxon>Trema</taxon>
    </lineage>
</organism>
<name>A0A2P5AAC6_TREOI</name>
<feature type="non-terminal residue" evidence="2">
    <location>
        <position position="106"/>
    </location>
</feature>
<evidence type="ECO:0000256" key="1">
    <source>
        <dbReference type="SAM" id="MobiDB-lite"/>
    </source>
</evidence>
<keyword evidence="3" id="KW-1185">Reference proteome</keyword>
<sequence length="106" mass="11281">MADGGRSSSSYHNSQRPTIGLFNTQTVQLPSVQRTSITPSSRPIVTDFSGANSTQLPLPSHAFSMQRSPSISSVYPGSTNINFHDGAKASVQVQRPSLSSQLTSLC</sequence>
<comment type="caution">
    <text evidence="2">The sequence shown here is derived from an EMBL/GenBank/DDBJ whole genome shotgun (WGS) entry which is preliminary data.</text>
</comment>
<proteinExistence type="predicted"/>
<dbReference type="InParanoid" id="A0A2P5AAC6"/>